<dbReference type="Pfam" id="PF14837">
    <property type="entry name" value="INTS5_N"/>
    <property type="match status" value="1"/>
</dbReference>
<dbReference type="Pfam" id="PF14838">
    <property type="entry name" value="INTS5_C"/>
    <property type="match status" value="1"/>
</dbReference>
<feature type="domain" description="Integrator complex subunit 5 N-terminal" evidence="1">
    <location>
        <begin position="13"/>
        <end position="222"/>
    </location>
</feature>
<reference evidence="3" key="2">
    <citation type="journal article" date="2023" name="BMC Genomics">
        <title>Pest status, molecular evolution, and epigenetic factors derived from the genome assembly of Frankliniella fusca, a thysanopteran phytovirus vector.</title>
        <authorList>
            <person name="Catto M.A."/>
            <person name="Labadie P.E."/>
            <person name="Jacobson A.L."/>
            <person name="Kennedy G.G."/>
            <person name="Srinivasan R."/>
            <person name="Hunt B.G."/>
        </authorList>
    </citation>
    <scope>NUCLEOTIDE SEQUENCE</scope>
    <source>
        <strain evidence="3">PL_HMW_Pooled</strain>
    </source>
</reference>
<dbReference type="PANTHER" id="PTHR31697">
    <property type="entry name" value="INTEGRATOR COMPLEX SUBUNIT 5"/>
    <property type="match status" value="1"/>
</dbReference>
<dbReference type="InterPro" id="IPR029444">
    <property type="entry name" value="INTS5_C"/>
</dbReference>
<organism evidence="3 4">
    <name type="scientific">Frankliniella fusca</name>
    <dbReference type="NCBI Taxonomy" id="407009"/>
    <lineage>
        <taxon>Eukaryota</taxon>
        <taxon>Metazoa</taxon>
        <taxon>Ecdysozoa</taxon>
        <taxon>Arthropoda</taxon>
        <taxon>Hexapoda</taxon>
        <taxon>Insecta</taxon>
        <taxon>Pterygota</taxon>
        <taxon>Neoptera</taxon>
        <taxon>Paraneoptera</taxon>
        <taxon>Thysanoptera</taxon>
        <taxon>Terebrantia</taxon>
        <taxon>Thripoidea</taxon>
        <taxon>Thripidae</taxon>
        <taxon>Frankliniella</taxon>
    </lineage>
</organism>
<dbReference type="InterPro" id="IPR029445">
    <property type="entry name" value="INTS5_N"/>
</dbReference>
<dbReference type="AlphaFoldDB" id="A0AAE1I3T0"/>
<dbReference type="PANTHER" id="PTHR31697:SF2">
    <property type="entry name" value="INTEGRATOR COMPLEX SUBUNIT 5"/>
    <property type="match status" value="1"/>
</dbReference>
<evidence type="ECO:0000313" key="4">
    <source>
        <dbReference type="Proteomes" id="UP001219518"/>
    </source>
</evidence>
<evidence type="ECO:0000259" key="2">
    <source>
        <dbReference type="Pfam" id="PF14838"/>
    </source>
</evidence>
<dbReference type="InterPro" id="IPR016024">
    <property type="entry name" value="ARM-type_fold"/>
</dbReference>
<gene>
    <name evidence="3" type="ORF">KUF71_014795</name>
</gene>
<feature type="domain" description="Integrator complex subunit 5 C-terminal" evidence="2">
    <location>
        <begin position="232"/>
        <end position="945"/>
    </location>
</feature>
<accession>A0AAE1I3T0</accession>
<keyword evidence="4" id="KW-1185">Reference proteome</keyword>
<proteinExistence type="predicted"/>
<comment type="caution">
    <text evidence="3">The sequence shown here is derived from an EMBL/GenBank/DDBJ whole genome shotgun (WGS) entry which is preliminary data.</text>
</comment>
<dbReference type="SUPFAM" id="SSF48371">
    <property type="entry name" value="ARM repeat"/>
    <property type="match status" value="1"/>
</dbReference>
<evidence type="ECO:0000259" key="1">
    <source>
        <dbReference type="Pfam" id="PF14837"/>
    </source>
</evidence>
<dbReference type="GO" id="GO:0034472">
    <property type="term" value="P:snRNA 3'-end processing"/>
    <property type="evidence" value="ECO:0007669"/>
    <property type="project" value="TreeGrafter"/>
</dbReference>
<dbReference type="GO" id="GO:0032039">
    <property type="term" value="C:integrator complex"/>
    <property type="evidence" value="ECO:0007669"/>
    <property type="project" value="InterPro"/>
</dbReference>
<dbReference type="Proteomes" id="UP001219518">
    <property type="component" value="Unassembled WGS sequence"/>
</dbReference>
<evidence type="ECO:0000313" key="3">
    <source>
        <dbReference type="EMBL" id="KAK3932819.1"/>
    </source>
</evidence>
<protein>
    <submittedName>
        <fullName evidence="3">Integrator complex subunit 5</fullName>
    </submittedName>
</protein>
<name>A0AAE1I3T0_9NEOP</name>
<dbReference type="EMBL" id="JAHWGI010001440">
    <property type="protein sequence ID" value="KAK3932819.1"/>
    <property type="molecule type" value="Genomic_DNA"/>
</dbReference>
<sequence>MNPTSSIMLGPDLMGELRAFINGATRNSRKGPLDIGLARVALSLLKTLPASREAVLEYFCFLFDEVVRHYIENFEIASQTGSKDHEVSLSAQEEAAIAEVHNVLCDFVSNSPEAWAPIISKWSLQLLGEISSRYASRAAHSGVLSESLQLWMSCRATRCLIDITTQCLSCLMNFDTESCINALLDTCVAHSPYFDWVVAHVGSCFPKTVMTRVLSCGLKDFCSNQQGPKAPKLNSVVQILGYLAGSHSTDMRRALLQLFQVLTSWSLEKNSISDPITTHQQYSTVPFLLQLASMSPTLLRSLSMDVLHTLTPKILSQLAEQSADWLAYYGGREAFQDLLVHLVLNCPSGGPTILALLLDCASPAIPKQMPSTPEEIVVQSNGQEFLELLLQELSLLLHRSDENILFLSSLRQELKTVFPLLLSPLRLRVQSALRLIGFMGLQSPSVFPNAIAYILTNAKTEDHLSVVAKLLENQASASGNFRKSNRTGLPLEHSNILQLGLEQALHKKDDGLSVRDLWKNLTTLLRWERSGKLNNHSQPVLKAIYASIGTACSALGSSVKPDVAHAVAETLVLALVQEPGEKRTSVTPPIIQDALRLAHSTVSYFFMCVEIDDITGFEGCQVACKLLSRLSLRSSAARSLALRTLLELALFHGPTHLFGANNLLNEEVFTAEESDIRLMDENLKQGLSWVLAQRHSSVFHAGVIGTGLRTLNKTNTTPTSLIQRNTQLFLDAVRSCCVSNAILDPSAMEPGMPTLSLDTVISVSLLLVELISPDVMYNGLPWPDEDMCKATVERDCYIRRKLEQGPILWELLWFIGLQRPALCYCSVILRAVTATLIAQWGSCSHHRDPSLLPTTVRLLSLLSLGQLLPSPLSSLRDVVPHIKPPEVVQVLRDCVWNYMRDHVPAPDLFSRDSHGNMWRDSTQEPPGPQYTETMRLIMLANIDSLGELFAQLFNS</sequence>
<dbReference type="InterPro" id="IPR040316">
    <property type="entry name" value="INTS5"/>
</dbReference>
<reference evidence="3" key="1">
    <citation type="submission" date="2021-07" db="EMBL/GenBank/DDBJ databases">
        <authorList>
            <person name="Catto M.A."/>
            <person name="Jacobson A."/>
            <person name="Kennedy G."/>
            <person name="Labadie P."/>
            <person name="Hunt B.G."/>
            <person name="Srinivasan R."/>
        </authorList>
    </citation>
    <scope>NUCLEOTIDE SEQUENCE</scope>
    <source>
        <strain evidence="3">PL_HMW_Pooled</strain>
        <tissue evidence="3">Head</tissue>
    </source>
</reference>